<dbReference type="Gene3D" id="2.40.50.230">
    <property type="entry name" value="Gp5 N-terminal domain"/>
    <property type="match status" value="1"/>
</dbReference>
<comment type="caution">
    <text evidence="3">The sequence shown here is derived from an EMBL/GenBank/DDBJ whole genome shotgun (WGS) entry which is preliminary data.</text>
</comment>
<dbReference type="Gene3D" id="2.30.110.50">
    <property type="match status" value="1"/>
</dbReference>
<dbReference type="Gene3D" id="3.55.50.10">
    <property type="entry name" value="Baseplate protein-like domains"/>
    <property type="match status" value="1"/>
</dbReference>
<dbReference type="NCBIfam" id="TIGR01646">
    <property type="entry name" value="vgr_GE"/>
    <property type="match status" value="1"/>
</dbReference>
<dbReference type="SUPFAM" id="SSF69279">
    <property type="entry name" value="Phage tail proteins"/>
    <property type="match status" value="2"/>
</dbReference>
<name>A0A150PGH9_SORCE</name>
<organism evidence="3 4">
    <name type="scientific">Sorangium cellulosum</name>
    <name type="common">Polyangium cellulosum</name>
    <dbReference type="NCBI Taxonomy" id="56"/>
    <lineage>
        <taxon>Bacteria</taxon>
        <taxon>Pseudomonadati</taxon>
        <taxon>Myxococcota</taxon>
        <taxon>Polyangia</taxon>
        <taxon>Polyangiales</taxon>
        <taxon>Polyangiaceae</taxon>
        <taxon>Sorangium</taxon>
    </lineage>
</organism>
<protein>
    <recommendedName>
        <fullName evidence="2">Gp5/Type VI secretion system Vgr protein OB-fold domain-containing protein</fullName>
    </recommendedName>
</protein>
<evidence type="ECO:0000256" key="1">
    <source>
        <dbReference type="ARBA" id="ARBA00005558"/>
    </source>
</evidence>
<dbReference type="Gene3D" id="4.10.220.110">
    <property type="match status" value="1"/>
</dbReference>
<dbReference type="InterPro" id="IPR006533">
    <property type="entry name" value="T6SS_Vgr_RhsGE"/>
</dbReference>
<accession>A0A150PGH9</accession>
<dbReference type="SUPFAM" id="SSF69255">
    <property type="entry name" value="gp5 N-terminal domain-like"/>
    <property type="match status" value="1"/>
</dbReference>
<dbReference type="EMBL" id="JELX01002631">
    <property type="protein sequence ID" value="KYF54769.1"/>
    <property type="molecule type" value="Genomic_DNA"/>
</dbReference>
<gene>
    <name evidence="3" type="ORF">BE04_13190</name>
</gene>
<sequence length="481" mass="53376">MSVNHPLTIRLESAAFRCDLLRVRALRGREAISQLFSFQISILCLDPEGLPRDEVVGAEATIVMERNGVVLRRVHGMIGELVDRLEVEAEHRSYDLLLVPRAWRLTLVETQEILMDLTIPQMIQQKIELVGISSDFQQRLLEAYPPREFVVQYRESDLAFISRLAEHLGISFFFEHGEEREVLVLTDHMAGFGAVGDGSEVPFRPRGEQRDVFSLQVKTRLIPAGYVVQDYNYRHPRIDLTAHHELPAAYAGGVVEYGTHFKTPDEGKFFARVRAEERQSTRDVYVGESDIPAFGAGLRFTLEGHRHVEESGLLLVEVEHEANQVVGGHGGVESAPSYRNSFRAIPAGRAYRPPRITPRPRIHGLLSGVVESNAVGQRARIDPKGRYTVQFHFDTAAGGGAKASRPVRMAQPHAGPGYGMHFPVKPGTEVLLGFIDGDPDRPIIVGAIPNESAPSPVTASNAHVNQIRTVSGIVVELDDYV</sequence>
<dbReference type="InterPro" id="IPR037026">
    <property type="entry name" value="Vgr_OB-fold_dom_sf"/>
</dbReference>
<proteinExistence type="inferred from homology"/>
<evidence type="ECO:0000259" key="2">
    <source>
        <dbReference type="Pfam" id="PF04717"/>
    </source>
</evidence>
<dbReference type="NCBIfam" id="TIGR03361">
    <property type="entry name" value="VI_Rhs_Vgr"/>
    <property type="match status" value="1"/>
</dbReference>
<comment type="similarity">
    <text evidence="1">Belongs to the VgrG protein family.</text>
</comment>
<evidence type="ECO:0000313" key="3">
    <source>
        <dbReference type="EMBL" id="KYF54769.1"/>
    </source>
</evidence>
<dbReference type="Pfam" id="PF04717">
    <property type="entry name" value="Phage_base_V"/>
    <property type="match status" value="1"/>
</dbReference>
<dbReference type="Pfam" id="PF05954">
    <property type="entry name" value="Phage_GPD"/>
    <property type="match status" value="1"/>
</dbReference>
<dbReference type="Proteomes" id="UP000075604">
    <property type="component" value="Unassembled WGS sequence"/>
</dbReference>
<dbReference type="InterPro" id="IPR017847">
    <property type="entry name" value="T6SS_RhsGE_Vgr_subset"/>
</dbReference>
<dbReference type="InterPro" id="IPR006531">
    <property type="entry name" value="Gp5/Vgr_OB"/>
</dbReference>
<reference evidence="3 4" key="1">
    <citation type="submission" date="2014-02" db="EMBL/GenBank/DDBJ databases">
        <title>The small core and large imbalanced accessory genome model reveals a collaborative survival strategy of Sorangium cellulosum strains in nature.</title>
        <authorList>
            <person name="Han K."/>
            <person name="Peng R."/>
            <person name="Blom J."/>
            <person name="Li Y.-Z."/>
        </authorList>
    </citation>
    <scope>NUCLEOTIDE SEQUENCE [LARGE SCALE GENOMIC DNA]</scope>
    <source>
        <strain evidence="3 4">So0157-18</strain>
    </source>
</reference>
<evidence type="ECO:0000313" key="4">
    <source>
        <dbReference type="Proteomes" id="UP000075604"/>
    </source>
</evidence>
<feature type="domain" description="Gp5/Type VI secretion system Vgr protein OB-fold" evidence="2">
    <location>
        <begin position="382"/>
        <end position="447"/>
    </location>
</feature>
<dbReference type="AlphaFoldDB" id="A0A150PGH9"/>